<keyword evidence="5" id="KW-0560">Oxidoreductase</keyword>
<evidence type="ECO:0000256" key="4">
    <source>
        <dbReference type="ARBA" id="ARBA00022827"/>
    </source>
</evidence>
<evidence type="ECO:0000259" key="7">
    <source>
        <dbReference type="PROSITE" id="PS50206"/>
    </source>
</evidence>
<dbReference type="Pfam" id="PF07992">
    <property type="entry name" value="Pyr_redox_2"/>
    <property type="match status" value="1"/>
</dbReference>
<dbReference type="AlphaFoldDB" id="A0A9D2P9H6"/>
<dbReference type="SUPFAM" id="SSF51905">
    <property type="entry name" value="FAD/NAD(P)-binding domain"/>
    <property type="match status" value="2"/>
</dbReference>
<dbReference type="SUPFAM" id="SSF55424">
    <property type="entry name" value="FAD/NAD-linked reductases, dimerisation (C-terminal) domain"/>
    <property type="match status" value="1"/>
</dbReference>
<name>A0A9D2P9H6_9FIRM</name>
<dbReference type="InterPro" id="IPR050260">
    <property type="entry name" value="FAD-bd_OxRdtase"/>
</dbReference>
<keyword evidence="4" id="KW-0274">FAD</keyword>
<organism evidence="8 9">
    <name type="scientific">Candidatus Faecalibacterium faecigallinarum</name>
    <dbReference type="NCBI Taxonomy" id="2838577"/>
    <lineage>
        <taxon>Bacteria</taxon>
        <taxon>Bacillati</taxon>
        <taxon>Bacillota</taxon>
        <taxon>Clostridia</taxon>
        <taxon>Eubacteriales</taxon>
        <taxon>Oscillospiraceae</taxon>
        <taxon>Faecalibacterium</taxon>
    </lineage>
</organism>
<comment type="cofactor">
    <cofactor evidence="1">
        <name>FAD</name>
        <dbReference type="ChEBI" id="CHEBI:57692"/>
    </cofactor>
</comment>
<dbReference type="InterPro" id="IPR023753">
    <property type="entry name" value="FAD/NAD-binding_dom"/>
</dbReference>
<evidence type="ECO:0000256" key="1">
    <source>
        <dbReference type="ARBA" id="ARBA00001974"/>
    </source>
</evidence>
<dbReference type="Pfam" id="PF02852">
    <property type="entry name" value="Pyr_redox_dim"/>
    <property type="match status" value="1"/>
</dbReference>
<dbReference type="PRINTS" id="PR00411">
    <property type="entry name" value="PNDRDTASEI"/>
</dbReference>
<dbReference type="InterPro" id="IPR036188">
    <property type="entry name" value="FAD/NAD-bd_sf"/>
</dbReference>
<comment type="similarity">
    <text evidence="2">Belongs to the class-III pyridine nucleotide-disulfide oxidoreductase family.</text>
</comment>
<dbReference type="EMBL" id="DWWN01000050">
    <property type="protein sequence ID" value="HJC45937.1"/>
    <property type="molecule type" value="Genomic_DNA"/>
</dbReference>
<evidence type="ECO:0000313" key="8">
    <source>
        <dbReference type="EMBL" id="HJC45937.1"/>
    </source>
</evidence>
<dbReference type="PROSITE" id="PS50206">
    <property type="entry name" value="RHODANESE_3"/>
    <property type="match status" value="1"/>
</dbReference>
<evidence type="ECO:0000256" key="5">
    <source>
        <dbReference type="ARBA" id="ARBA00023002"/>
    </source>
</evidence>
<proteinExistence type="inferred from homology"/>
<accession>A0A9D2P9H6</accession>
<keyword evidence="6" id="KW-0676">Redox-active center</keyword>
<reference evidence="8" key="2">
    <citation type="submission" date="2021-04" db="EMBL/GenBank/DDBJ databases">
        <authorList>
            <person name="Gilroy R."/>
        </authorList>
    </citation>
    <scope>NUCLEOTIDE SEQUENCE</scope>
    <source>
        <strain evidence="8">ChiSjej5B23-2810</strain>
    </source>
</reference>
<dbReference type="Proteomes" id="UP000823906">
    <property type="component" value="Unassembled WGS sequence"/>
</dbReference>
<dbReference type="PANTHER" id="PTHR43429">
    <property type="entry name" value="PYRIDINE NUCLEOTIDE-DISULFIDE OXIDOREDUCTASE DOMAIN-CONTAINING"/>
    <property type="match status" value="1"/>
</dbReference>
<gene>
    <name evidence="8" type="ORF">H9703_07400</name>
</gene>
<dbReference type="InterPro" id="IPR001763">
    <property type="entry name" value="Rhodanese-like_dom"/>
</dbReference>
<dbReference type="Gene3D" id="3.50.50.60">
    <property type="entry name" value="FAD/NAD(P)-binding domain"/>
    <property type="match status" value="2"/>
</dbReference>
<dbReference type="PANTHER" id="PTHR43429:SF1">
    <property type="entry name" value="NAD(P)H SULFUR OXIDOREDUCTASE (COA-DEPENDENT)"/>
    <property type="match status" value="1"/>
</dbReference>
<dbReference type="InterPro" id="IPR004099">
    <property type="entry name" value="Pyr_nucl-diS_OxRdtase_dimer"/>
</dbReference>
<dbReference type="Gene3D" id="3.40.250.10">
    <property type="entry name" value="Rhodanese-like domain"/>
    <property type="match status" value="1"/>
</dbReference>
<evidence type="ECO:0000313" key="9">
    <source>
        <dbReference type="Proteomes" id="UP000823906"/>
    </source>
</evidence>
<dbReference type="PRINTS" id="PR00368">
    <property type="entry name" value="FADPNR"/>
</dbReference>
<dbReference type="SUPFAM" id="SSF52821">
    <property type="entry name" value="Rhodanese/Cell cycle control phosphatase"/>
    <property type="match status" value="1"/>
</dbReference>
<comment type="caution">
    <text evidence="8">The sequence shown here is derived from an EMBL/GenBank/DDBJ whole genome shotgun (WGS) entry which is preliminary data.</text>
</comment>
<dbReference type="SMART" id="SM00450">
    <property type="entry name" value="RHOD"/>
    <property type="match status" value="1"/>
</dbReference>
<evidence type="ECO:0000256" key="3">
    <source>
        <dbReference type="ARBA" id="ARBA00022630"/>
    </source>
</evidence>
<keyword evidence="3" id="KW-0285">Flavoprotein</keyword>
<dbReference type="InterPro" id="IPR036873">
    <property type="entry name" value="Rhodanese-like_dom_sf"/>
</dbReference>
<reference evidence="8" key="1">
    <citation type="journal article" date="2021" name="PeerJ">
        <title>Extensive microbial diversity within the chicken gut microbiome revealed by metagenomics and culture.</title>
        <authorList>
            <person name="Gilroy R."/>
            <person name="Ravi A."/>
            <person name="Getino M."/>
            <person name="Pursley I."/>
            <person name="Horton D.L."/>
            <person name="Alikhan N.F."/>
            <person name="Baker D."/>
            <person name="Gharbi K."/>
            <person name="Hall N."/>
            <person name="Watson M."/>
            <person name="Adriaenssens E.M."/>
            <person name="Foster-Nyarko E."/>
            <person name="Jarju S."/>
            <person name="Secka A."/>
            <person name="Antonio M."/>
            <person name="Oren A."/>
            <person name="Chaudhuri R.R."/>
            <person name="La Ragione R."/>
            <person name="Hildebrand F."/>
            <person name="Pallen M.J."/>
        </authorList>
    </citation>
    <scope>NUCLEOTIDE SEQUENCE</scope>
    <source>
        <strain evidence="8">ChiSjej5B23-2810</strain>
    </source>
</reference>
<feature type="domain" description="Rhodanese" evidence="7">
    <location>
        <begin position="460"/>
        <end position="541"/>
    </location>
</feature>
<protein>
    <submittedName>
        <fullName evidence="8">FAD-dependent oxidoreductase</fullName>
    </submittedName>
</protein>
<dbReference type="GO" id="GO:0016491">
    <property type="term" value="F:oxidoreductase activity"/>
    <property type="evidence" value="ECO:0007669"/>
    <property type="project" value="UniProtKB-KW"/>
</dbReference>
<evidence type="ECO:0000256" key="2">
    <source>
        <dbReference type="ARBA" id="ARBA00009130"/>
    </source>
</evidence>
<dbReference type="Pfam" id="PF00581">
    <property type="entry name" value="Rhodanese"/>
    <property type="match status" value="1"/>
</dbReference>
<dbReference type="InterPro" id="IPR016156">
    <property type="entry name" value="FAD/NAD-linked_Rdtase_dimer_sf"/>
</dbReference>
<evidence type="ECO:0000256" key="6">
    <source>
        <dbReference type="ARBA" id="ARBA00023284"/>
    </source>
</evidence>
<sequence>MKYVIIGGNTGGAGAAARLRRLDEQARIVMLEKGGHVSYSNCSLPYRLSGTVDQTEKLVLNTPEALRDSYNIETRTASEAVAIDRQAKQVQVKDLATGKVYAESYDKLVLAPGANAVVPRIPGIAEASLFTVKTVDDVARLHSFLQQQSARRVSVIGGGFIGIEVAVNLREAGYEVAVIEAMPQILRTYDYDMVQILHKEMLDHGVELVLGDSVVAFHGSDVELKSGRAVPGDAVVMAVGVRPDTALAVQAGLAANQRGALLVDANYQTSDPDIYAVGDAVEVFNAITHKPMMLQLAGPAQKQARQAADHLMGRPVRNTGYIGSSCIRVFDYNAASTGLTEAQCQQEGLAYETSYVLPKDRVSLMPGSCPMHFKLIFEKPTGRVLGAQAISKGDAPKRVDVVAAVIKFGGTVDDLRDLELCYAPPFSTAKDPVNYAGLVACNLLDGAFRQVHVDQVRGLVESGACIIDVRPAAAYAQGHITTAVNIPLAQLRGRLDELPKDRPVYIHCQIGQSSYNAVMALQGHGFSNVYNVAGGFLGICYNEYFNDQTQHRQPIVTGYCF</sequence>